<dbReference type="PANTHER" id="PTHR43381">
    <property type="entry name" value="TRANSLATION INITIATION FACTOR IF-2-RELATED"/>
    <property type="match status" value="1"/>
</dbReference>
<accession>A0A141SDX8</accession>
<evidence type="ECO:0000256" key="4">
    <source>
        <dbReference type="ARBA" id="ARBA00022917"/>
    </source>
</evidence>
<organism evidence="9">
    <name type="scientific">Gelidium vagum</name>
    <name type="common">Red alga</name>
    <dbReference type="NCBI Taxonomy" id="35171"/>
    <lineage>
        <taxon>Eukaryota</taxon>
        <taxon>Rhodophyta</taxon>
        <taxon>Florideophyceae</taxon>
        <taxon>Rhodymeniophycidae</taxon>
        <taxon>Gelidiales</taxon>
        <taxon>Gelidiaceae</taxon>
        <taxon>Gelidium</taxon>
    </lineage>
</organism>
<dbReference type="Gene3D" id="2.40.30.10">
    <property type="entry name" value="Translation factors"/>
    <property type="match status" value="2"/>
</dbReference>
<evidence type="ECO:0000256" key="6">
    <source>
        <dbReference type="ARBA" id="ARBA00025162"/>
    </source>
</evidence>
<dbReference type="Pfam" id="PF04760">
    <property type="entry name" value="IF2_N"/>
    <property type="match status" value="1"/>
</dbReference>
<feature type="domain" description="Tr-type G" evidence="8">
    <location>
        <begin position="233"/>
        <end position="404"/>
    </location>
</feature>
<dbReference type="EMBL" id="KT266787">
    <property type="protein sequence ID" value="AMK96496.1"/>
    <property type="molecule type" value="Genomic_DNA"/>
</dbReference>
<dbReference type="CDD" id="cd01887">
    <property type="entry name" value="IF2_eIF5B"/>
    <property type="match status" value="1"/>
</dbReference>
<dbReference type="InterPro" id="IPR044145">
    <property type="entry name" value="IF2_II"/>
</dbReference>
<dbReference type="InterPro" id="IPR000795">
    <property type="entry name" value="T_Tr_GTP-bd_dom"/>
</dbReference>
<sequence length="733" mass="83015">MKYKPHFKLSTTINDNDLIWNLTKPKLIDFLRDRKNIKLNVKEFSINNIDSKFYKDGKERKYKATTKINNEVDIKKNKLKFKKKSRTKIDIKDKDLLIDTVNSSLLNSNEINKSLIKSHKLSKRKKKSKIESSSLINIDNSKGTDDRFSNDTNIVYINHPLTIYELSSKLKIPETEIITNLFLKGIPVTVNQVIDINIATELAESYNFEVVHKSSELAVKFNTKVEDAIFDSLKPPVITIFGHVDHGKTTLLNTIIKSTVKEVGGITQAIKSYEIDWPYDSSSKKLIFLDTPGHEAFCRMRSLSAQVTDIAVLVVAADDGLKKQTIEAIEHIQNCNLPCVIAITKVDKQDIQILKLKEQLAEHGILDESWGGNYPILEVSAVINKNIDSLLSAICILSDMQDLKVNLKQLGSGVILESYLDKQRGYVTNIIIQNGVVKQGDIIVADNHYSKIKLIIDEKGSKKEQVLPSSIVEILGFQSILQAGTTFDIVKTEKEAKFLIAKEQKKEPTFDITKILNTRVTLDSYKNKSSIKQLNIILKADTHGSIEAVMYAFSKISQDKVQINILNAYSGEVSQNDLQLAFNTNALIICFNRDIPSHLKNLSNTLNIVVKNFQVIYDLIDYVENSMINLIDLEHDKILIGEAVIQTVFSMNKGSVAGCLVIKGKLEKKSWIEVYYNKNLMYEGQLDSLKHLKDDVNQVYEGNECGVMCDDYNLWLERGVIKAYNLQEKQKEL</sequence>
<dbReference type="InterPro" id="IPR053905">
    <property type="entry name" value="EF-G-like_DII"/>
</dbReference>
<dbReference type="PROSITE" id="PS51722">
    <property type="entry name" value="G_TR_2"/>
    <property type="match status" value="1"/>
</dbReference>
<evidence type="ECO:0000256" key="3">
    <source>
        <dbReference type="ARBA" id="ARBA00022741"/>
    </source>
</evidence>
<dbReference type="CDD" id="cd03702">
    <property type="entry name" value="IF2_mtIF2_II"/>
    <property type="match status" value="1"/>
</dbReference>
<dbReference type="Gene3D" id="3.40.50.300">
    <property type="entry name" value="P-loop containing nucleotide triphosphate hydrolases"/>
    <property type="match status" value="1"/>
</dbReference>
<dbReference type="InterPro" id="IPR000178">
    <property type="entry name" value="TF_IF2_bacterial-like"/>
</dbReference>
<dbReference type="Pfam" id="PF22042">
    <property type="entry name" value="EF-G_D2"/>
    <property type="match status" value="1"/>
</dbReference>
<gene>
    <name evidence="9" type="primary">infB</name>
    <name evidence="9" type="ORF">Gvag_034</name>
</gene>
<dbReference type="GO" id="GO:0005737">
    <property type="term" value="C:cytoplasm"/>
    <property type="evidence" value="ECO:0007669"/>
    <property type="project" value="TreeGrafter"/>
</dbReference>
<geneLocation type="plastid" evidence="9"/>
<dbReference type="InterPro" id="IPR009000">
    <property type="entry name" value="Transl_B-barrel_sf"/>
</dbReference>
<dbReference type="PROSITE" id="PS01176">
    <property type="entry name" value="IF2"/>
    <property type="match status" value="1"/>
</dbReference>
<evidence type="ECO:0000259" key="8">
    <source>
        <dbReference type="PROSITE" id="PS51722"/>
    </source>
</evidence>
<dbReference type="FunFam" id="3.40.50.10050:FF:000001">
    <property type="entry name" value="Translation initiation factor IF-2"/>
    <property type="match status" value="1"/>
</dbReference>
<dbReference type="FunFam" id="3.40.50.300:FF:000019">
    <property type="entry name" value="Translation initiation factor IF-2"/>
    <property type="match status" value="1"/>
</dbReference>
<dbReference type="NCBIfam" id="TIGR00487">
    <property type="entry name" value="IF-2"/>
    <property type="match status" value="1"/>
</dbReference>
<dbReference type="RefSeq" id="YP_009244254.1">
    <property type="nucleotide sequence ID" value="NC_029859.1"/>
</dbReference>
<evidence type="ECO:0000256" key="2">
    <source>
        <dbReference type="ARBA" id="ARBA00022540"/>
    </source>
</evidence>
<dbReference type="InterPro" id="IPR005225">
    <property type="entry name" value="Small_GTP-bd"/>
</dbReference>
<evidence type="ECO:0000256" key="1">
    <source>
        <dbReference type="ARBA" id="ARBA00007733"/>
    </source>
</evidence>
<reference evidence="9" key="1">
    <citation type="submission" date="2015-07" db="EMBL/GenBank/DDBJ databases">
        <title>Reconstructing the complex evolutionary history of mobile plasmids in red algal genomes.</title>
        <authorList>
            <person name="Lee J."/>
            <person name="Kim K.M."/>
            <person name="Yang E.C."/>
            <person name="Miller K.A."/>
            <person name="Boo S.M."/>
            <person name="Bhattacharya D."/>
            <person name="Yoon H.S."/>
        </authorList>
    </citation>
    <scope>NUCLEOTIDE SEQUENCE</scope>
</reference>
<dbReference type="InterPro" id="IPR036925">
    <property type="entry name" value="TIF_IF2_dom3_sf"/>
</dbReference>
<dbReference type="GeneID" id="27216011"/>
<keyword evidence="3" id="KW-0547">Nucleotide-binding</keyword>
<dbReference type="PANTHER" id="PTHR43381:SF5">
    <property type="entry name" value="TR-TYPE G DOMAIN-CONTAINING PROTEIN"/>
    <property type="match status" value="1"/>
</dbReference>
<dbReference type="SUPFAM" id="SSF50447">
    <property type="entry name" value="Translation proteins"/>
    <property type="match status" value="2"/>
</dbReference>
<dbReference type="AlphaFoldDB" id="A0A141SDX8"/>
<evidence type="ECO:0000256" key="5">
    <source>
        <dbReference type="ARBA" id="ARBA00023134"/>
    </source>
</evidence>
<dbReference type="GO" id="GO:0005525">
    <property type="term" value="F:GTP binding"/>
    <property type="evidence" value="ECO:0007669"/>
    <property type="project" value="UniProtKB-KW"/>
</dbReference>
<dbReference type="SUPFAM" id="SSF52156">
    <property type="entry name" value="Initiation factor IF2/eIF5b, domain 3"/>
    <property type="match status" value="1"/>
</dbReference>
<dbReference type="InterPro" id="IPR015760">
    <property type="entry name" value="TIF_IF2"/>
</dbReference>
<comment type="function">
    <text evidence="6">One of the essential components for the initiation of protein synthesis. Protects formylmethionyl-tRNA from spontaneous hydrolysis and promotes its binding to the 30S ribosomal subunits. Also involved in the hydrolysis of GTP during the formation of the 70S ribosomal complex.</text>
</comment>
<keyword evidence="9" id="KW-0934">Plastid</keyword>
<dbReference type="GO" id="GO:0003924">
    <property type="term" value="F:GTPase activity"/>
    <property type="evidence" value="ECO:0007669"/>
    <property type="project" value="InterPro"/>
</dbReference>
<keyword evidence="5" id="KW-0342">GTP-binding</keyword>
<dbReference type="CDD" id="cd03692">
    <property type="entry name" value="mtIF2_IVc"/>
    <property type="match status" value="1"/>
</dbReference>
<comment type="similarity">
    <text evidence="1">Belongs to the TRAFAC class translation factor GTPase superfamily. Classic translation factor GTPase family. IF-2 subfamily.</text>
</comment>
<evidence type="ECO:0000256" key="7">
    <source>
        <dbReference type="ARBA" id="ARBA00044105"/>
    </source>
</evidence>
<evidence type="ECO:0000313" key="9">
    <source>
        <dbReference type="EMBL" id="AMK96496.1"/>
    </source>
</evidence>
<keyword evidence="4" id="KW-0648">Protein biosynthesis</keyword>
<proteinExistence type="inferred from homology"/>
<protein>
    <recommendedName>
        <fullName evidence="7">Translation initiation factor IF-2, chloroplastic</fullName>
    </recommendedName>
</protein>
<dbReference type="InterPro" id="IPR006847">
    <property type="entry name" value="IF2_N"/>
</dbReference>
<dbReference type="InterPro" id="IPR027417">
    <property type="entry name" value="P-loop_NTPase"/>
</dbReference>
<dbReference type="Pfam" id="PF11987">
    <property type="entry name" value="IF-2"/>
    <property type="match status" value="1"/>
</dbReference>
<dbReference type="Pfam" id="PF00009">
    <property type="entry name" value="GTP_EFTU"/>
    <property type="match status" value="1"/>
</dbReference>
<dbReference type="InterPro" id="IPR023115">
    <property type="entry name" value="TIF_IF2_dom3"/>
</dbReference>
<name>A0A141SDX8_GELVA</name>
<keyword evidence="2 9" id="KW-0396">Initiation factor</keyword>
<dbReference type="SUPFAM" id="SSF52540">
    <property type="entry name" value="P-loop containing nucleoside triphosphate hydrolases"/>
    <property type="match status" value="1"/>
</dbReference>
<dbReference type="GO" id="GO:0003743">
    <property type="term" value="F:translation initiation factor activity"/>
    <property type="evidence" value="ECO:0007669"/>
    <property type="project" value="UniProtKB-KW"/>
</dbReference>
<dbReference type="NCBIfam" id="TIGR00231">
    <property type="entry name" value="small_GTP"/>
    <property type="match status" value="1"/>
</dbReference>
<dbReference type="Gene3D" id="3.40.50.10050">
    <property type="entry name" value="Translation initiation factor IF- 2, domain 3"/>
    <property type="match status" value="1"/>
</dbReference>
<dbReference type="FunFam" id="2.40.30.10:FF:000008">
    <property type="entry name" value="Translation initiation factor IF-2"/>
    <property type="match status" value="1"/>
</dbReference>